<accession>A0A839K2F0</accession>
<dbReference type="Pfam" id="PF04542">
    <property type="entry name" value="Sigma70_r2"/>
    <property type="match status" value="1"/>
</dbReference>
<feature type="domain" description="RNA polymerase sigma factor 70 region 4 type 2" evidence="6">
    <location>
        <begin position="105"/>
        <end position="152"/>
    </location>
</feature>
<dbReference type="Gene3D" id="1.10.10.10">
    <property type="entry name" value="Winged helix-like DNA-binding domain superfamily/Winged helix DNA-binding domain"/>
    <property type="match status" value="1"/>
</dbReference>
<dbReference type="SUPFAM" id="SSF88659">
    <property type="entry name" value="Sigma3 and sigma4 domains of RNA polymerase sigma factors"/>
    <property type="match status" value="1"/>
</dbReference>
<dbReference type="PANTHER" id="PTHR43133:SF60">
    <property type="entry name" value="RNA POLYMERASE SIGMA FACTOR SIGV"/>
    <property type="match status" value="1"/>
</dbReference>
<evidence type="ECO:0000313" key="8">
    <source>
        <dbReference type="Proteomes" id="UP000574276"/>
    </source>
</evidence>
<evidence type="ECO:0000256" key="1">
    <source>
        <dbReference type="ARBA" id="ARBA00010641"/>
    </source>
</evidence>
<dbReference type="RefSeq" id="WP_228353593.1">
    <property type="nucleotide sequence ID" value="NZ_JACEGA010000001.1"/>
</dbReference>
<dbReference type="Pfam" id="PF08281">
    <property type="entry name" value="Sigma70_r4_2"/>
    <property type="match status" value="1"/>
</dbReference>
<dbReference type="InterPro" id="IPR014284">
    <property type="entry name" value="RNA_pol_sigma-70_dom"/>
</dbReference>
<dbReference type="InterPro" id="IPR013324">
    <property type="entry name" value="RNA_pol_sigma_r3/r4-like"/>
</dbReference>
<evidence type="ECO:0000256" key="3">
    <source>
        <dbReference type="ARBA" id="ARBA00023082"/>
    </source>
</evidence>
<dbReference type="CDD" id="cd06171">
    <property type="entry name" value="Sigma70_r4"/>
    <property type="match status" value="1"/>
</dbReference>
<evidence type="ECO:0000259" key="5">
    <source>
        <dbReference type="Pfam" id="PF04542"/>
    </source>
</evidence>
<dbReference type="EMBL" id="JACEGA010000001">
    <property type="protein sequence ID" value="MBB2183984.1"/>
    <property type="molecule type" value="Genomic_DNA"/>
</dbReference>
<dbReference type="InterPro" id="IPR013249">
    <property type="entry name" value="RNA_pol_sigma70_r4_t2"/>
</dbReference>
<dbReference type="GO" id="GO:0006352">
    <property type="term" value="P:DNA-templated transcription initiation"/>
    <property type="evidence" value="ECO:0007669"/>
    <property type="project" value="InterPro"/>
</dbReference>
<dbReference type="Gene3D" id="1.10.1740.10">
    <property type="match status" value="1"/>
</dbReference>
<gene>
    <name evidence="7" type="ORF">H0486_13975</name>
</gene>
<dbReference type="NCBIfam" id="TIGR02937">
    <property type="entry name" value="sigma70-ECF"/>
    <property type="match status" value="1"/>
</dbReference>
<keyword evidence="4" id="KW-0804">Transcription</keyword>
<dbReference type="InterPro" id="IPR039425">
    <property type="entry name" value="RNA_pol_sigma-70-like"/>
</dbReference>
<dbReference type="SUPFAM" id="SSF88946">
    <property type="entry name" value="Sigma2 domain of RNA polymerase sigma factors"/>
    <property type="match status" value="1"/>
</dbReference>
<dbReference type="InterPro" id="IPR007627">
    <property type="entry name" value="RNA_pol_sigma70_r2"/>
</dbReference>
<keyword evidence="3" id="KW-0731">Sigma factor</keyword>
<dbReference type="Proteomes" id="UP000574276">
    <property type="component" value="Unassembled WGS sequence"/>
</dbReference>
<dbReference type="AlphaFoldDB" id="A0A839K2F0"/>
<dbReference type="PANTHER" id="PTHR43133">
    <property type="entry name" value="RNA POLYMERASE ECF-TYPE SIGMA FACTO"/>
    <property type="match status" value="1"/>
</dbReference>
<keyword evidence="8" id="KW-1185">Reference proteome</keyword>
<dbReference type="InterPro" id="IPR036388">
    <property type="entry name" value="WH-like_DNA-bd_sf"/>
</dbReference>
<keyword evidence="2" id="KW-0805">Transcription regulation</keyword>
<dbReference type="GO" id="GO:0003677">
    <property type="term" value="F:DNA binding"/>
    <property type="evidence" value="ECO:0007669"/>
    <property type="project" value="InterPro"/>
</dbReference>
<protein>
    <submittedName>
        <fullName evidence="7">Sigma-70 family RNA polymerase sigma factor</fullName>
    </submittedName>
</protein>
<feature type="domain" description="RNA polymerase sigma-70 region 2" evidence="5">
    <location>
        <begin position="16"/>
        <end position="81"/>
    </location>
</feature>
<dbReference type="InterPro" id="IPR013325">
    <property type="entry name" value="RNA_pol_sigma_r2"/>
</dbReference>
<evidence type="ECO:0000259" key="6">
    <source>
        <dbReference type="Pfam" id="PF08281"/>
    </source>
</evidence>
<evidence type="ECO:0000256" key="4">
    <source>
        <dbReference type="ARBA" id="ARBA00023163"/>
    </source>
</evidence>
<evidence type="ECO:0000256" key="2">
    <source>
        <dbReference type="ARBA" id="ARBA00023015"/>
    </source>
</evidence>
<sequence>MKKKITRTQEEIIQTISQYKETIFKVAVSYTRNKTISEDILQDVLIKYMTDSTDFQEEEHKKAWLIRVTINECKKFCRSLWNVKKIPLEDIYPFNDPEKHTVFYAIMELPPKYRLVIHLYYYENMSINEISKSINIKENTVMSLLHRGRKLLRNVLEDEYEYKPV</sequence>
<dbReference type="GO" id="GO:0016987">
    <property type="term" value="F:sigma factor activity"/>
    <property type="evidence" value="ECO:0007669"/>
    <property type="project" value="UniProtKB-KW"/>
</dbReference>
<comment type="caution">
    <text evidence="7">The sequence shown here is derived from an EMBL/GenBank/DDBJ whole genome shotgun (WGS) entry which is preliminary data.</text>
</comment>
<proteinExistence type="inferred from homology"/>
<name>A0A839K2F0_9FIRM</name>
<comment type="similarity">
    <text evidence="1">Belongs to the sigma-70 factor family. ECF subfamily.</text>
</comment>
<organism evidence="7 8">
    <name type="scientific">Variimorphobacter saccharofermentans</name>
    <dbReference type="NCBI Taxonomy" id="2755051"/>
    <lineage>
        <taxon>Bacteria</taxon>
        <taxon>Bacillati</taxon>
        <taxon>Bacillota</taxon>
        <taxon>Clostridia</taxon>
        <taxon>Lachnospirales</taxon>
        <taxon>Lachnospiraceae</taxon>
        <taxon>Variimorphobacter</taxon>
    </lineage>
</organism>
<reference evidence="7 8" key="1">
    <citation type="submission" date="2020-07" db="EMBL/GenBank/DDBJ databases">
        <title>Characterization and genome sequencing of isolate MD1, a novel member within the family Lachnospiraceae.</title>
        <authorList>
            <person name="Rettenmaier R."/>
            <person name="Di Bello L."/>
            <person name="Zinser C."/>
            <person name="Scheitz K."/>
            <person name="Liebl W."/>
            <person name="Zverlov V."/>
        </authorList>
    </citation>
    <scope>NUCLEOTIDE SEQUENCE [LARGE SCALE GENOMIC DNA]</scope>
    <source>
        <strain evidence="7 8">MD1</strain>
    </source>
</reference>
<evidence type="ECO:0000313" key="7">
    <source>
        <dbReference type="EMBL" id="MBB2183984.1"/>
    </source>
</evidence>